<protein>
    <submittedName>
        <fullName evidence="1">Uncharacterized protein</fullName>
    </submittedName>
</protein>
<dbReference type="AlphaFoldDB" id="A0A179DD29"/>
<dbReference type="Pfam" id="PF09224">
    <property type="entry name" value="DUF1961"/>
    <property type="match status" value="1"/>
</dbReference>
<reference evidence="1 2" key="2">
    <citation type="submission" date="2016-06" db="EMBL/GenBank/DDBJ databases">
        <title>Pedobacter psychrophilus sp. nov., isolated from Antarctic fragmentary rock.</title>
        <authorList>
            <person name="Svec P."/>
        </authorList>
    </citation>
    <scope>NUCLEOTIDE SEQUENCE [LARGE SCALE GENOMIC DNA]</scope>
    <source>
        <strain evidence="1 2">CCM 8644</strain>
    </source>
</reference>
<evidence type="ECO:0000313" key="1">
    <source>
        <dbReference type="EMBL" id="OAQ38947.1"/>
    </source>
</evidence>
<gene>
    <name evidence="1" type="ORF">A5893_12985</name>
</gene>
<name>A0A179DD29_9SPHI</name>
<comment type="caution">
    <text evidence="1">The sequence shown here is derived from an EMBL/GenBank/DDBJ whole genome shotgun (WGS) entry which is preliminary data.</text>
</comment>
<dbReference type="GO" id="GO:0004553">
    <property type="term" value="F:hydrolase activity, hydrolyzing O-glycosyl compounds"/>
    <property type="evidence" value="ECO:0007669"/>
    <property type="project" value="UniProtKB-ARBA"/>
</dbReference>
<dbReference type="Gene3D" id="2.60.120.200">
    <property type="match status" value="2"/>
</dbReference>
<dbReference type="STRING" id="1826909.A5893_12985"/>
<dbReference type="Proteomes" id="UP000078459">
    <property type="component" value="Unassembled WGS sequence"/>
</dbReference>
<keyword evidence="2" id="KW-1185">Reference proteome</keyword>
<sequence>MCGTNLKAQTPKPAYTYLNDFSLKDTSLVKLKGPARVVKVGGREGLNTTSIQSVLQLKAHTMKANKGTVSMWVMSLEDLGTSNAKPSMAISNPYWTIYPLLSDNPNPQDIINANFKMVWINAWHPNIMALFAKDKLYENAFNFPHRALVEVSHFSFKRNTWYNFSLTWDYEKDEYRMYVNGIPIGKEDQYRATKFHRDTINSSLYLGNPTLAYSDIKFYNTNLSENELYSQFKKEDTQKSIALEQELQHTYAGKDRKPFTWKLDNTWKSKLNLSLTKSTDLDSFYIQGKPVEVAITKEGLLIETINKEMNSAVLDSQMYVWTRKPFEGDLYVEYEYKTLRPGGLSLLLTQASGMNREDFMADYPLRKSGRMTMIYGEDVRSYHWEYYREMADMRNDLDNSAIVKEPWNYPMAFGSKSIPLTKDTWHKLQFLQIGNRLIGAIDGIIMFDCKDDGFINNGPVLDFGRIAIRCMLRTKMVFRNLKVYNKNGVQTGKVFKGEVVPKNQEGVRFNLN</sequence>
<accession>A0A179DD29</accession>
<dbReference type="SUPFAM" id="SSF49899">
    <property type="entry name" value="Concanavalin A-like lectins/glucanases"/>
    <property type="match status" value="2"/>
</dbReference>
<dbReference type="GO" id="GO:0005975">
    <property type="term" value="P:carbohydrate metabolic process"/>
    <property type="evidence" value="ECO:0007669"/>
    <property type="project" value="UniProtKB-ARBA"/>
</dbReference>
<organism evidence="1 2">
    <name type="scientific">Pedobacter psychrophilus</name>
    <dbReference type="NCBI Taxonomy" id="1826909"/>
    <lineage>
        <taxon>Bacteria</taxon>
        <taxon>Pseudomonadati</taxon>
        <taxon>Bacteroidota</taxon>
        <taxon>Sphingobacteriia</taxon>
        <taxon>Sphingobacteriales</taxon>
        <taxon>Sphingobacteriaceae</taxon>
        <taxon>Pedobacter</taxon>
    </lineage>
</organism>
<dbReference type="InterPro" id="IPR013320">
    <property type="entry name" value="ConA-like_dom_sf"/>
</dbReference>
<proteinExistence type="predicted"/>
<dbReference type="InterPro" id="IPR015305">
    <property type="entry name" value="DUF1961"/>
</dbReference>
<reference evidence="1 2" key="1">
    <citation type="submission" date="2016-04" db="EMBL/GenBank/DDBJ databases">
        <authorList>
            <person name="Evans L.H."/>
            <person name="Alamgir A."/>
            <person name="Owens N."/>
            <person name="Weber N.D."/>
            <person name="Virtaneva K."/>
            <person name="Barbian K."/>
            <person name="Babar A."/>
            <person name="Rosenke K."/>
        </authorList>
    </citation>
    <scope>NUCLEOTIDE SEQUENCE [LARGE SCALE GENOMIC DNA]</scope>
    <source>
        <strain evidence="1 2">CCM 8644</strain>
    </source>
</reference>
<dbReference type="EMBL" id="LWHJ01000029">
    <property type="protein sequence ID" value="OAQ38947.1"/>
    <property type="molecule type" value="Genomic_DNA"/>
</dbReference>
<evidence type="ECO:0000313" key="2">
    <source>
        <dbReference type="Proteomes" id="UP000078459"/>
    </source>
</evidence>